<dbReference type="Pfam" id="PF00246">
    <property type="entry name" value="Peptidase_M14"/>
    <property type="match status" value="1"/>
</dbReference>
<comment type="similarity">
    <text evidence="2 10">Belongs to the peptidase M14 family.</text>
</comment>
<proteinExistence type="inferred from homology"/>
<evidence type="ECO:0000256" key="11">
    <source>
        <dbReference type="SAM" id="SignalP"/>
    </source>
</evidence>
<evidence type="ECO:0000256" key="7">
    <source>
        <dbReference type="ARBA" id="ARBA00022801"/>
    </source>
</evidence>
<dbReference type="GO" id="GO:0008270">
    <property type="term" value="F:zinc ion binding"/>
    <property type="evidence" value="ECO:0007669"/>
    <property type="project" value="InterPro"/>
</dbReference>
<dbReference type="STRING" id="329046.A0A1Y2C555"/>
<dbReference type="Proteomes" id="UP000193642">
    <property type="component" value="Unassembled WGS sequence"/>
</dbReference>
<keyword evidence="9" id="KW-0482">Metalloprotease</keyword>
<keyword evidence="6 11" id="KW-0732">Signal</keyword>
<evidence type="ECO:0000313" key="13">
    <source>
        <dbReference type="EMBL" id="ORY42159.1"/>
    </source>
</evidence>
<dbReference type="GO" id="GO:0006508">
    <property type="term" value="P:proteolysis"/>
    <property type="evidence" value="ECO:0007669"/>
    <property type="project" value="UniProtKB-KW"/>
</dbReference>
<dbReference type="PROSITE" id="PS52035">
    <property type="entry name" value="PEPTIDASE_M14"/>
    <property type="match status" value="1"/>
</dbReference>
<dbReference type="GO" id="GO:0004181">
    <property type="term" value="F:metallocarboxypeptidase activity"/>
    <property type="evidence" value="ECO:0007669"/>
    <property type="project" value="InterPro"/>
</dbReference>
<evidence type="ECO:0000256" key="1">
    <source>
        <dbReference type="ARBA" id="ARBA00001947"/>
    </source>
</evidence>
<evidence type="ECO:0000313" key="14">
    <source>
        <dbReference type="Proteomes" id="UP000193642"/>
    </source>
</evidence>
<accession>A0A1Y2C555</accession>
<feature type="chain" id="PRO_5013118856" description="Peptidase M14 domain-containing protein" evidence="11">
    <location>
        <begin position="20"/>
        <end position="466"/>
    </location>
</feature>
<dbReference type="PANTHER" id="PTHR11705:SF143">
    <property type="entry name" value="SLL0236 PROTEIN"/>
    <property type="match status" value="1"/>
</dbReference>
<evidence type="ECO:0000256" key="8">
    <source>
        <dbReference type="ARBA" id="ARBA00022833"/>
    </source>
</evidence>
<name>A0A1Y2C555_9FUNG</name>
<comment type="caution">
    <text evidence="13">The sequence shown here is derived from an EMBL/GenBank/DDBJ whole genome shotgun (WGS) entry which is preliminary data.</text>
</comment>
<feature type="active site" description="Proton donor/acceptor" evidence="10">
    <location>
        <position position="418"/>
    </location>
</feature>
<gene>
    <name evidence="13" type="ORF">BCR33DRAFT_851704</name>
</gene>
<dbReference type="PANTHER" id="PTHR11705">
    <property type="entry name" value="PROTEASE FAMILY M14 CARBOXYPEPTIDASE A,B"/>
    <property type="match status" value="1"/>
</dbReference>
<evidence type="ECO:0000259" key="12">
    <source>
        <dbReference type="PROSITE" id="PS52035"/>
    </source>
</evidence>
<dbReference type="InterPro" id="IPR057246">
    <property type="entry name" value="CARBOXYPEPT_ZN_1"/>
</dbReference>
<evidence type="ECO:0000256" key="2">
    <source>
        <dbReference type="ARBA" id="ARBA00005988"/>
    </source>
</evidence>
<keyword evidence="3" id="KW-0121">Carboxypeptidase</keyword>
<evidence type="ECO:0000256" key="5">
    <source>
        <dbReference type="ARBA" id="ARBA00022723"/>
    </source>
</evidence>
<evidence type="ECO:0000256" key="6">
    <source>
        <dbReference type="ARBA" id="ARBA00022729"/>
    </source>
</evidence>
<dbReference type="CDD" id="cd03860">
    <property type="entry name" value="M14_CP_A-B_like"/>
    <property type="match status" value="1"/>
</dbReference>
<protein>
    <recommendedName>
        <fullName evidence="12">Peptidase M14 domain-containing protein</fullName>
    </recommendedName>
</protein>
<dbReference type="PROSITE" id="PS00132">
    <property type="entry name" value="CARBOXYPEPT_ZN_1"/>
    <property type="match status" value="1"/>
</dbReference>
<evidence type="ECO:0000256" key="9">
    <source>
        <dbReference type="ARBA" id="ARBA00023049"/>
    </source>
</evidence>
<dbReference type="Gene3D" id="3.40.630.10">
    <property type="entry name" value="Zn peptidases"/>
    <property type="match status" value="1"/>
</dbReference>
<organism evidence="13 14">
    <name type="scientific">Rhizoclosmatium globosum</name>
    <dbReference type="NCBI Taxonomy" id="329046"/>
    <lineage>
        <taxon>Eukaryota</taxon>
        <taxon>Fungi</taxon>
        <taxon>Fungi incertae sedis</taxon>
        <taxon>Chytridiomycota</taxon>
        <taxon>Chytridiomycota incertae sedis</taxon>
        <taxon>Chytridiomycetes</taxon>
        <taxon>Chytridiales</taxon>
        <taxon>Chytriomycetaceae</taxon>
        <taxon>Rhizoclosmatium</taxon>
    </lineage>
</organism>
<feature type="domain" description="Peptidase M14" evidence="12">
    <location>
        <begin position="148"/>
        <end position="457"/>
    </location>
</feature>
<keyword evidence="5" id="KW-0479">Metal-binding</keyword>
<sequence length="466" mass="51963">MVSITVVATLICSASSAVAAAIGHQHQQHPQQQPLVAGVEPSNTLVAQPYAGHRIVRVPVGFGERTALESVLSSTRGIESILVWGTSHVDIQVDASVLPPSLLPPTAQTIVDNVQSLVDKEMDRLAVSQSRLLALGNDRFAPDNWFSEYHKYTDIVAWFKDLAAKHPDLVTFIPSIGKTYLKKDIIAIKLTSSVNKLTKPQFWFHSGDHAREWIGPATVQYFVHSLIADHASNPSLLDSAELIIVPLMNVDGYEHTWTGNRLWRKNRRPIKGDFFGSIGVDLNRNWPAHWGEGGSSNMPFSDTYMGPEAGSEPEVKALIEFFKNDNHTRLIGAIDLHSFSQLVLRPYGWTQKPAPDEPLLKKGGDGIRDAIKKASGKKYVSEREIDLYAASGTASDWFYDEEVQEWLPDRRLYAYTIELRPSADEVNGGEGFILPPEQIIPTGKEIYEAVKWYIEFAIDNVLWVKK</sequence>
<dbReference type="EMBL" id="MCGO01000029">
    <property type="protein sequence ID" value="ORY42159.1"/>
    <property type="molecule type" value="Genomic_DNA"/>
</dbReference>
<keyword evidence="8" id="KW-0862">Zinc</keyword>
<evidence type="ECO:0000256" key="4">
    <source>
        <dbReference type="ARBA" id="ARBA00022670"/>
    </source>
</evidence>
<dbReference type="GO" id="GO:0005615">
    <property type="term" value="C:extracellular space"/>
    <property type="evidence" value="ECO:0007669"/>
    <property type="project" value="TreeGrafter"/>
</dbReference>
<comment type="cofactor">
    <cofactor evidence="1">
        <name>Zn(2+)</name>
        <dbReference type="ChEBI" id="CHEBI:29105"/>
    </cofactor>
</comment>
<evidence type="ECO:0000256" key="3">
    <source>
        <dbReference type="ARBA" id="ARBA00022645"/>
    </source>
</evidence>
<dbReference type="SUPFAM" id="SSF53187">
    <property type="entry name" value="Zn-dependent exopeptidases"/>
    <property type="match status" value="1"/>
</dbReference>
<keyword evidence="4" id="KW-0645">Protease</keyword>
<dbReference type="SMART" id="SM00631">
    <property type="entry name" value="Zn_pept"/>
    <property type="match status" value="1"/>
</dbReference>
<keyword evidence="7" id="KW-0378">Hydrolase</keyword>
<dbReference type="InterPro" id="IPR000834">
    <property type="entry name" value="Peptidase_M14"/>
</dbReference>
<reference evidence="13 14" key="1">
    <citation type="submission" date="2016-07" db="EMBL/GenBank/DDBJ databases">
        <title>Pervasive Adenine N6-methylation of Active Genes in Fungi.</title>
        <authorList>
            <consortium name="DOE Joint Genome Institute"/>
            <person name="Mondo S.J."/>
            <person name="Dannebaum R.O."/>
            <person name="Kuo R.C."/>
            <person name="Labutti K."/>
            <person name="Haridas S."/>
            <person name="Kuo A."/>
            <person name="Salamov A."/>
            <person name="Ahrendt S.R."/>
            <person name="Lipzen A."/>
            <person name="Sullivan W."/>
            <person name="Andreopoulos W.B."/>
            <person name="Clum A."/>
            <person name="Lindquist E."/>
            <person name="Daum C."/>
            <person name="Ramamoorthy G.K."/>
            <person name="Gryganskyi A."/>
            <person name="Culley D."/>
            <person name="Magnuson J.K."/>
            <person name="James T.Y."/>
            <person name="O'Malley M.A."/>
            <person name="Stajich J.E."/>
            <person name="Spatafora J.W."/>
            <person name="Visel A."/>
            <person name="Grigoriev I.V."/>
        </authorList>
    </citation>
    <scope>NUCLEOTIDE SEQUENCE [LARGE SCALE GENOMIC DNA]</scope>
    <source>
        <strain evidence="13 14">JEL800</strain>
    </source>
</reference>
<evidence type="ECO:0000256" key="10">
    <source>
        <dbReference type="PROSITE-ProRule" id="PRU01379"/>
    </source>
</evidence>
<dbReference type="PRINTS" id="PR00765">
    <property type="entry name" value="CRBOXYPTASEA"/>
</dbReference>
<dbReference type="AlphaFoldDB" id="A0A1Y2C555"/>
<keyword evidence="14" id="KW-1185">Reference proteome</keyword>
<feature type="signal peptide" evidence="11">
    <location>
        <begin position="1"/>
        <end position="19"/>
    </location>
</feature>
<dbReference type="FunFam" id="3.40.630.10:FF:000084">
    <property type="entry name" value="Carboxypeptidase B2"/>
    <property type="match status" value="1"/>
</dbReference>
<dbReference type="OrthoDB" id="3626597at2759"/>